<dbReference type="EMBL" id="BEXD01003961">
    <property type="protein sequence ID" value="GBC04698.1"/>
    <property type="molecule type" value="Genomic_DNA"/>
</dbReference>
<evidence type="ECO:0000313" key="3">
    <source>
        <dbReference type="EMBL" id="GBC04698.1"/>
    </source>
</evidence>
<dbReference type="PANTHER" id="PTHR47936">
    <property type="entry name" value="PPR_LONG DOMAIN-CONTAINING PROTEIN"/>
    <property type="match status" value="1"/>
</dbReference>
<dbReference type="SUPFAM" id="SSF81901">
    <property type="entry name" value="HCP-like"/>
    <property type="match status" value="1"/>
</dbReference>
<evidence type="ECO:0000313" key="5">
    <source>
        <dbReference type="Proteomes" id="UP000247702"/>
    </source>
</evidence>
<dbReference type="Pfam" id="PF13812">
    <property type="entry name" value="PPR_3"/>
    <property type="match status" value="1"/>
</dbReference>
<feature type="repeat" description="PPR" evidence="2">
    <location>
        <begin position="495"/>
        <end position="530"/>
    </location>
</feature>
<protein>
    <submittedName>
        <fullName evidence="4">Pentatricopeptide repeat-containing protein At5g01110</fullName>
    </submittedName>
</protein>
<dbReference type="SUPFAM" id="SSF48452">
    <property type="entry name" value="TPR-like"/>
    <property type="match status" value="1"/>
</dbReference>
<feature type="repeat" description="PPR" evidence="2">
    <location>
        <begin position="743"/>
        <end position="777"/>
    </location>
</feature>
<comment type="caution">
    <text evidence="3">The sequence shown here is derived from an EMBL/GenBank/DDBJ whole genome shotgun (WGS) entry which is preliminary data.</text>
</comment>
<dbReference type="PANTHER" id="PTHR47936:SF1">
    <property type="entry name" value="PENTATRICOPEPTIDE REPEAT-CONTAINING PROTEIN GUN1, CHLOROPLASTIC"/>
    <property type="match status" value="1"/>
</dbReference>
<dbReference type="EMBL" id="BLAL01000034">
    <property type="protein sequence ID" value="GES78094.1"/>
    <property type="molecule type" value="Genomic_DNA"/>
</dbReference>
<keyword evidence="5" id="KW-1185">Reference proteome</keyword>
<dbReference type="Proteomes" id="UP000247702">
    <property type="component" value="Unassembled WGS sequence"/>
</dbReference>
<dbReference type="AlphaFoldDB" id="A0A2Z6RNU6"/>
<dbReference type="Proteomes" id="UP000615446">
    <property type="component" value="Unassembled WGS sequence"/>
</dbReference>
<evidence type="ECO:0000256" key="2">
    <source>
        <dbReference type="PROSITE-ProRule" id="PRU00708"/>
    </source>
</evidence>
<feature type="repeat" description="PPR" evidence="2">
    <location>
        <begin position="531"/>
        <end position="561"/>
    </location>
</feature>
<dbReference type="InterPro" id="IPR011990">
    <property type="entry name" value="TPR-like_helical_dom_sf"/>
</dbReference>
<accession>A0A2Z6RNU6</accession>
<dbReference type="Pfam" id="PF13041">
    <property type="entry name" value="PPR_2"/>
    <property type="match status" value="2"/>
</dbReference>
<reference evidence="4" key="2">
    <citation type="submission" date="2019-10" db="EMBL/GenBank/DDBJ databases">
        <title>Conservation and host-specific expression of non-tandemly repeated heterogenous ribosome RNA gene in arbuscular mycorrhizal fungi.</title>
        <authorList>
            <person name="Maeda T."/>
            <person name="Kobayashi Y."/>
            <person name="Nakagawa T."/>
            <person name="Ezawa T."/>
            <person name="Yamaguchi K."/>
            <person name="Bino T."/>
            <person name="Nishimoto Y."/>
            <person name="Shigenobu S."/>
            <person name="Kawaguchi M."/>
        </authorList>
    </citation>
    <scope>NUCLEOTIDE SEQUENCE</scope>
    <source>
        <strain evidence="4">HR1</strain>
    </source>
</reference>
<feature type="repeat" description="PPR" evidence="2">
    <location>
        <begin position="460"/>
        <end position="494"/>
    </location>
</feature>
<keyword evidence="1" id="KW-0677">Repeat</keyword>
<feature type="repeat" description="PPR" evidence="2">
    <location>
        <begin position="602"/>
        <end position="636"/>
    </location>
</feature>
<feature type="repeat" description="PPR" evidence="2">
    <location>
        <begin position="778"/>
        <end position="812"/>
    </location>
</feature>
<organism evidence="3 5">
    <name type="scientific">Rhizophagus clarus</name>
    <dbReference type="NCBI Taxonomy" id="94130"/>
    <lineage>
        <taxon>Eukaryota</taxon>
        <taxon>Fungi</taxon>
        <taxon>Fungi incertae sedis</taxon>
        <taxon>Mucoromycota</taxon>
        <taxon>Glomeromycotina</taxon>
        <taxon>Glomeromycetes</taxon>
        <taxon>Glomerales</taxon>
        <taxon>Glomeraceae</taxon>
        <taxon>Rhizophagus</taxon>
    </lineage>
</organism>
<dbReference type="Pfam" id="PF12854">
    <property type="entry name" value="PPR_1"/>
    <property type="match status" value="1"/>
</dbReference>
<name>A0A2Z6RNU6_9GLOM</name>
<dbReference type="OrthoDB" id="185373at2759"/>
<proteinExistence type="predicted"/>
<dbReference type="STRING" id="94130.A0A2Z6RNU6"/>
<evidence type="ECO:0000313" key="4">
    <source>
        <dbReference type="EMBL" id="GES78094.1"/>
    </source>
</evidence>
<feature type="repeat" description="PPR" evidence="2">
    <location>
        <begin position="567"/>
        <end position="601"/>
    </location>
</feature>
<dbReference type="PROSITE" id="PS51375">
    <property type="entry name" value="PPR"/>
    <property type="match status" value="7"/>
</dbReference>
<sequence length="841" mass="98466">MLSQANITLKKGLYSKQVLNYFHYLKRGFDCGIAKKYIYQYSTTSKNFDNDKKLLYTKQTPSILSIENFLKRKFSTEILNDTLNKNEILLKQSDLNNNKNRESSIRFNSLDINKFIHYLKNGKINEAKSLLSTQDYCTTTDNIIEFKKFLIQHLDFSDVELFNKANEILSEQFIQVSLKSNLHKSDPQVLYLYDELSHKGVSEPYLGLFCVHFLSIIISRNFELSPPKHGILEFPINIDIKHLETFKDLLKKEDLKGAKTLLNTNNYATTIDDTLEFNDSLRYYLNSDHELYNKSDRFLKERLRNILDPTEDVIKFNQDYNQYSLTYYIKKSKPKQVLSIYEDLLKKDFIFTDESRLAIFCAYIKSNDNNSALKFFISNISSSSKFSLSNFTKNIQPFLDESEYNKAQEILRHYYIQQIPSNTKEITSYITKIFSNKNQATRNSPLEFYEKLCRFGIPINSITYGAFIMGFLSQDRYIEAEFIYNDMIKRGQNPTPVIYSGMLDGFSRKREGIKKVQELWKRMLADKIQPDEIAYCAMIETYFRNGYIHEAIKLFQQMSLDQNIKLNDIVYNRIINGLLLNDRVDESMIIYNQMKKQNIFPNIITYNTLINKLFDKKKEHHTMTILQDMQQFNIKPDVTTLTTLLKLQFQNHNIDGIQKVLNMFDSLKIKPNVQTYGTLISGLLNDFNDLISAESAFNEMVYKYGLSPTVHIYTNLIQGYINHGKFQLAEQLYFNLLQNNFPTSATFNILIGGYSKANNLDKAKHYYNEMIRFGVKPNTITYKSLIDGYFASKNMFGASQIYDDMINADFIPLDSDLKRLCQIIVQWRSRQSNINQILKEK</sequence>
<dbReference type="Gene3D" id="1.25.40.10">
    <property type="entry name" value="Tetratricopeptide repeat domain"/>
    <property type="match status" value="3"/>
</dbReference>
<gene>
    <name evidence="4" type="ORF">RCL2_000541400</name>
    <name evidence="3" type="ORF">RclHR1_05810010</name>
</gene>
<dbReference type="Pfam" id="PF01535">
    <property type="entry name" value="PPR"/>
    <property type="match status" value="2"/>
</dbReference>
<reference evidence="3 5" key="1">
    <citation type="submission" date="2017-11" db="EMBL/GenBank/DDBJ databases">
        <title>The genome of Rhizophagus clarus HR1 reveals common genetic basis of auxotrophy among arbuscular mycorrhizal fungi.</title>
        <authorList>
            <person name="Kobayashi Y."/>
        </authorList>
    </citation>
    <scope>NUCLEOTIDE SEQUENCE [LARGE SCALE GENOMIC DNA]</scope>
    <source>
        <strain evidence="3 5">HR1</strain>
    </source>
</reference>
<evidence type="ECO:0000256" key="1">
    <source>
        <dbReference type="ARBA" id="ARBA00022737"/>
    </source>
</evidence>
<dbReference type="NCBIfam" id="TIGR00756">
    <property type="entry name" value="PPR"/>
    <property type="match status" value="5"/>
</dbReference>
<dbReference type="InterPro" id="IPR002885">
    <property type="entry name" value="PPR_rpt"/>
</dbReference>